<dbReference type="PANTHER" id="PTHR37954:SF3">
    <property type="entry name" value="DUF169 DOMAIN-CONTAINING PROTEIN"/>
    <property type="match status" value="1"/>
</dbReference>
<sequence length="269" mass="30592">MIIKESAKWLNILLQLERKPVGIKFLLTREDYDAFPASENKNRMSYCTVVKRAGDGISQKIHRGHSACMGGAMALGLEETIQEAISGRRRFYQGAYRDLGVCRNISKNMVFCEHKAYGVAVMPLEAFDTEPDVVIIVCNPFNGMRIVQGYSYKNGHATNIKLSGMSAICQECTSLPYEENQLNLSLLCSGTRMLARWKKDEMAIGMPFRLYLEVVEGLKNTVNPLERNAEKEQIAEKLLQEEFTNQLEIKYNHNYDDNAYKGGRVEKRD</sequence>
<dbReference type="PANTHER" id="PTHR37954">
    <property type="entry name" value="BLL4979 PROTEIN"/>
    <property type="match status" value="1"/>
</dbReference>
<dbReference type="AlphaFoldDB" id="A0AAE3KZT3"/>
<dbReference type="Pfam" id="PF02596">
    <property type="entry name" value="DUF169"/>
    <property type="match status" value="1"/>
</dbReference>
<comment type="caution">
    <text evidence="1">The sequence shown here is derived from an EMBL/GenBank/DDBJ whole genome shotgun (WGS) entry which is preliminary data.</text>
</comment>
<dbReference type="EMBL" id="JANKAS010000012">
    <property type="protein sequence ID" value="MCR1899700.1"/>
    <property type="molecule type" value="Genomic_DNA"/>
</dbReference>
<accession>A0AAE3KZT3</accession>
<name>A0AAE3KZT3_9FIRM</name>
<reference evidence="1" key="1">
    <citation type="submission" date="2022-07" db="EMBL/GenBank/DDBJ databases">
        <title>Enhanced cultured diversity of the mouse gut microbiota enables custom-made synthetic communities.</title>
        <authorList>
            <person name="Afrizal A."/>
        </authorList>
    </citation>
    <scope>NUCLEOTIDE SEQUENCE</scope>
    <source>
        <strain evidence="1">DSM 28593</strain>
    </source>
</reference>
<protein>
    <submittedName>
        <fullName evidence="1">DUF169 domain-containing protein</fullName>
    </submittedName>
</protein>
<dbReference type="Proteomes" id="UP001205748">
    <property type="component" value="Unassembled WGS sequence"/>
</dbReference>
<proteinExistence type="predicted"/>
<evidence type="ECO:0000313" key="1">
    <source>
        <dbReference type="EMBL" id="MCR1899700.1"/>
    </source>
</evidence>
<gene>
    <name evidence="1" type="ORF">NSA47_12005</name>
</gene>
<evidence type="ECO:0000313" key="2">
    <source>
        <dbReference type="Proteomes" id="UP001205748"/>
    </source>
</evidence>
<keyword evidence="2" id="KW-1185">Reference proteome</keyword>
<organism evidence="1 2">
    <name type="scientific">Irregularibacter muris</name>
    <dbReference type="NCBI Taxonomy" id="1796619"/>
    <lineage>
        <taxon>Bacteria</taxon>
        <taxon>Bacillati</taxon>
        <taxon>Bacillota</taxon>
        <taxon>Clostridia</taxon>
        <taxon>Eubacteriales</taxon>
        <taxon>Eubacteriaceae</taxon>
        <taxon>Irregularibacter</taxon>
    </lineage>
</organism>
<dbReference type="RefSeq" id="WP_257532324.1">
    <property type="nucleotide sequence ID" value="NZ_JANKAS010000012.1"/>
</dbReference>
<dbReference type="InterPro" id="IPR003748">
    <property type="entry name" value="DUF169"/>
</dbReference>